<dbReference type="InParanoid" id="A0A078A2G4"/>
<dbReference type="PANTHER" id="PTHR33047:SF8">
    <property type="entry name" value="REGULATOR OF RDNA TRANSCRIPTION PROTEIN 15"/>
    <property type="match status" value="1"/>
</dbReference>
<sequence>MKTDETQENNNPSRDQREGGDENKSQNKGRISVDRRTSLLSHVQYPVPVKSSTNDLHQQQFEITIHGKLHSTSFSANCIYQLSELTVPLVLSQITVATSLHQQGKTNLSHDGLNPAHVPYQRVNNPTLGEFCFTMIGRADIEESKSNVAMNAWLPQASYPCGNFSDTSSLKLLKQKDRQAMLSQFVFVLKIKIKQAFPLLVYKRFLFSLSLPQDTCVIVQQMCRPSQTPHLTMSSTQISSNAALRPQPLKERALPNGIKSSSTGSSFPADCAKPVPLAVGSLDSRQGQWESRQSIHARHQLDDEAFGYLKRVIVTPAVYPRLVEFLHFDIQSTGQKSHCVNTVLRPSQCLVFIKLSDSPYNLTFRIGPDCPILRAIPFPEVTEPFCRLPLSTLFQLARGCQPWRPDAVMGTTWCEIISLRFSWTIVNAPDTSKSKVLFQTYNPSSGQSNFRVASLLKRKDNSSRGSRWRILTSFPFDYEPKLTQQGFPPCLRIESPVTNCCSHGNLLHFGLQSSHLNNCYYHQDLHQTLFNPGSRQRLRNNAHALLLIVASLSLQWSSIAGSDFHGHRPAVWMNQHPLQFLMSVQLGTLTRRQEHPSSPVLLTKNGPLGTRIEPPCLTQERPGFLPIQSLRIGRGHFTPDASNHSLYLIKLRICPSYPEGNFGGNQLLDGSISLSPLYPSLTNDLHVSTATSLHQSFPWLHPTQAQFTIFRVLTCMLVLKPFTRGSWSVNAAACAWHQSPSLRVRVSKNHFDKIAEAFSGRTSTDTPTVPPERSEMQEAFVAARPHLVSLRTPKQPLPQVLTRALSVLQASNGQATTTSVRRRINFYSFLLNDFKSFDSLFKVLFIFPSQYLFAIGFPYIFSLRRSLSPTQGCNTKQPDSSKTHSLSSGTTYGAFTLSGGPFVVTSAPPPRVILLDFRYKKSLSVQALAASAECFHAQQEKGISRIMISVRKQKDTETSMLIGQPTSASCVQKSDDSRFCNSHCLSHFAAFFIVMGTKISILFGSCNCCAAEATLLLQLKAWLSSCGLVLMILPQVHLRKPCYDFSFLQVLWFTRFSSQSRRPRGPNGSPEHSKSVGATGGVYKGQGLNQRKLMTCAYQEFLVQDLQFQRSIPITTHIADYQLPHGAGKYSLYASVQHACGPGHLRASQTCYCLKLPCVQSQSPSKKSSPLNNGSTSQQAKVSFVNGINQTNHSTNQERPCTTTHRIKKELSICQSSLCLDLVSFPVLSQIEPQAPLLVVPFRQFLQVSALRPYSPQNPKTLISHKVPKADKARLRSLVGIVYGQDQDVFNKSENFTSDNQILMPPTIPINHYFSPSNQQRRLKSYSIIPCQQGWKGAAAHETIGHWHPSRNPTTSFLTATTLIYAIGAGITAAAGTRLALQLILVKGFKFYSLQSRNIGFGPLFLVTTSLSQDWVIYAPAAFLRCGSRFSGSLSGIEPQSSVTRERHVGLNSMYQLQNYHGYPCKFDYQINYNCFNEPFAVSLYNIYTQTCMAQSLRQAYDYWQDQPDYYLQAILLNSPERQESSKARVDGSQSADERTQVQFKSHTLKCKLTSAWALRPGQKQDLLIVEQGLTYSYRAYHAVAGCHKKYDCAMKGQAEPCSMKALYLFSLSLCEGLHLNSHKISKSQNTLKMTLSMVISNRGRVTVPDARGSEIMMIPDHFQGLGLKVPQLLNRPLSLRLIIPQVTYPHFRQPRLLLETRIFRLERYHGSSSDSQRSAVEQSGGQLKLLEFHIKQLLTLNFRAFKHMTSHGCALPEITQSTLLIHMGVQPIASTTILEVSAGHLRPLCIGISDCQSHHTFSNIAFRRVLFDTVHPAVRIYWNRETLRCCRCPLYSLDQCHFSRLAHHASAPSLTQRIIVFSIVSVRASLIVTGDAQSTI</sequence>
<keyword evidence="3" id="KW-1185">Reference proteome</keyword>
<evidence type="ECO:0000256" key="1">
    <source>
        <dbReference type="SAM" id="MobiDB-lite"/>
    </source>
</evidence>
<organism evidence="2 3">
    <name type="scientific">Stylonychia lemnae</name>
    <name type="common">Ciliate</name>
    <dbReference type="NCBI Taxonomy" id="5949"/>
    <lineage>
        <taxon>Eukaryota</taxon>
        <taxon>Sar</taxon>
        <taxon>Alveolata</taxon>
        <taxon>Ciliophora</taxon>
        <taxon>Intramacronucleata</taxon>
        <taxon>Spirotrichea</taxon>
        <taxon>Stichotrichia</taxon>
        <taxon>Sporadotrichida</taxon>
        <taxon>Oxytrichidae</taxon>
        <taxon>Stylonychinae</taxon>
        <taxon>Stylonychia</taxon>
    </lineage>
</organism>
<feature type="region of interest" description="Disordered" evidence="1">
    <location>
        <begin position="1059"/>
        <end position="1083"/>
    </location>
</feature>
<reference evidence="2 3" key="1">
    <citation type="submission" date="2014-06" db="EMBL/GenBank/DDBJ databases">
        <authorList>
            <person name="Swart Estienne"/>
        </authorList>
    </citation>
    <scope>NUCLEOTIDE SEQUENCE [LARGE SCALE GENOMIC DNA]</scope>
    <source>
        <strain evidence="2 3">130c</strain>
    </source>
</reference>
<name>A0A078A2G4_STYLE</name>
<feature type="compositionally biased region" description="Basic and acidic residues" evidence="1">
    <location>
        <begin position="14"/>
        <end position="37"/>
    </location>
</feature>
<accession>A0A078A2G4</accession>
<dbReference type="Proteomes" id="UP000039865">
    <property type="component" value="Unassembled WGS sequence"/>
</dbReference>
<dbReference type="EMBL" id="CCKQ01004564">
    <property type="protein sequence ID" value="CDW75723.1"/>
    <property type="molecule type" value="Genomic_DNA"/>
</dbReference>
<dbReference type="InterPro" id="IPR052997">
    <property type="entry name" value="RRT15-like"/>
</dbReference>
<protein>
    <submittedName>
        <fullName evidence="2">Uncharacterized protein</fullName>
    </submittedName>
</protein>
<evidence type="ECO:0000313" key="2">
    <source>
        <dbReference type="EMBL" id="CDW75723.1"/>
    </source>
</evidence>
<gene>
    <name evidence="2" type="primary">Contig11071.g11842</name>
    <name evidence="2" type="ORF">STYLEM_4716</name>
</gene>
<dbReference type="OrthoDB" id="335757at2759"/>
<feature type="region of interest" description="Disordered" evidence="1">
    <location>
        <begin position="1"/>
        <end position="37"/>
    </location>
</feature>
<proteinExistence type="predicted"/>
<evidence type="ECO:0000313" key="3">
    <source>
        <dbReference type="Proteomes" id="UP000039865"/>
    </source>
</evidence>
<dbReference type="PANTHER" id="PTHR33047">
    <property type="entry name" value="PROTEIN TAR1"/>
    <property type="match status" value="1"/>
</dbReference>